<dbReference type="GO" id="GO:0009423">
    <property type="term" value="P:chorismate biosynthetic process"/>
    <property type="evidence" value="ECO:0007669"/>
    <property type="project" value="UniProtKB-UniRule"/>
</dbReference>
<comment type="function">
    <text evidence="11">Catalyzes the specific phosphorylation of the 3-hydroxyl group of shikimic acid using ATP as a cosubstrate.</text>
</comment>
<evidence type="ECO:0000256" key="9">
    <source>
        <dbReference type="ARBA" id="ARBA00023141"/>
    </source>
</evidence>
<dbReference type="Pfam" id="PF01202">
    <property type="entry name" value="SKI"/>
    <property type="match status" value="1"/>
</dbReference>
<keyword evidence="13" id="KW-1185">Reference proteome</keyword>
<feature type="binding site" evidence="11">
    <location>
        <position position="137"/>
    </location>
    <ligand>
        <name>substrate</name>
    </ligand>
</feature>
<dbReference type="InterPro" id="IPR023000">
    <property type="entry name" value="Shikimate_kinase_CS"/>
</dbReference>
<dbReference type="PANTHER" id="PTHR21087:SF16">
    <property type="entry name" value="SHIKIMATE KINASE 1, CHLOROPLASTIC"/>
    <property type="match status" value="1"/>
</dbReference>
<dbReference type="InterPro" id="IPR027417">
    <property type="entry name" value="P-loop_NTPase"/>
</dbReference>
<accession>A0A5S4ZQI6</accession>
<protein>
    <recommendedName>
        <fullName evidence="3 11">Shikimate kinase</fullName>
        <shortName evidence="11">SK</shortName>
        <ecNumber evidence="3 11">2.7.1.71</ecNumber>
    </recommendedName>
</protein>
<evidence type="ECO:0000256" key="8">
    <source>
        <dbReference type="ARBA" id="ARBA00022840"/>
    </source>
</evidence>
<dbReference type="EMBL" id="VNHM01000009">
    <property type="protein sequence ID" value="TYO95067.1"/>
    <property type="molecule type" value="Genomic_DNA"/>
</dbReference>
<feature type="binding site" evidence="11">
    <location>
        <position position="118"/>
    </location>
    <ligand>
        <name>ATP</name>
        <dbReference type="ChEBI" id="CHEBI:30616"/>
    </ligand>
</feature>
<dbReference type="HAMAP" id="MF_00109">
    <property type="entry name" value="Shikimate_kinase"/>
    <property type="match status" value="1"/>
</dbReference>
<dbReference type="GO" id="GO:0005524">
    <property type="term" value="F:ATP binding"/>
    <property type="evidence" value="ECO:0007669"/>
    <property type="project" value="UniProtKB-UniRule"/>
</dbReference>
<reference evidence="12 13" key="1">
    <citation type="submission" date="2019-07" db="EMBL/GenBank/DDBJ databases">
        <title>Genomic Encyclopedia of Type Strains, Phase I: the one thousand microbial genomes (KMG-I) project.</title>
        <authorList>
            <person name="Kyrpides N."/>
        </authorList>
    </citation>
    <scope>NUCLEOTIDE SEQUENCE [LARGE SCALE GENOMIC DNA]</scope>
    <source>
        <strain evidence="12 13">DSM 6562</strain>
    </source>
</reference>
<comment type="subcellular location">
    <subcellularLocation>
        <location evidence="11">Cytoplasm</location>
    </subcellularLocation>
</comment>
<feature type="binding site" evidence="11">
    <location>
        <position position="16"/>
    </location>
    <ligand>
        <name>Mg(2+)</name>
        <dbReference type="ChEBI" id="CHEBI:18420"/>
    </ligand>
</feature>
<feature type="binding site" evidence="11">
    <location>
        <position position="34"/>
    </location>
    <ligand>
        <name>substrate</name>
    </ligand>
</feature>
<evidence type="ECO:0000256" key="5">
    <source>
        <dbReference type="ARBA" id="ARBA00022679"/>
    </source>
</evidence>
<comment type="caution">
    <text evidence="12">The sequence shown here is derived from an EMBL/GenBank/DDBJ whole genome shotgun (WGS) entry which is preliminary data.</text>
</comment>
<dbReference type="GO" id="GO:0004765">
    <property type="term" value="F:shikimate kinase activity"/>
    <property type="evidence" value="ECO:0007669"/>
    <property type="project" value="UniProtKB-UniRule"/>
</dbReference>
<keyword evidence="8 11" id="KW-0067">ATP-binding</keyword>
<dbReference type="GO" id="GO:0008652">
    <property type="term" value="P:amino acid biosynthetic process"/>
    <property type="evidence" value="ECO:0007669"/>
    <property type="project" value="UniProtKB-KW"/>
</dbReference>
<dbReference type="EC" id="2.7.1.71" evidence="3 11"/>
<evidence type="ECO:0000313" key="13">
    <source>
        <dbReference type="Proteomes" id="UP000323166"/>
    </source>
</evidence>
<comment type="cofactor">
    <cofactor evidence="11">
        <name>Mg(2+)</name>
        <dbReference type="ChEBI" id="CHEBI:18420"/>
    </cofactor>
    <text evidence="11">Binds 1 Mg(2+) ion per subunit.</text>
</comment>
<evidence type="ECO:0000256" key="4">
    <source>
        <dbReference type="ARBA" id="ARBA00022605"/>
    </source>
</evidence>
<dbReference type="GO" id="GO:0000287">
    <property type="term" value="F:magnesium ion binding"/>
    <property type="evidence" value="ECO:0007669"/>
    <property type="project" value="UniProtKB-UniRule"/>
</dbReference>
<dbReference type="RefSeq" id="WP_166511807.1">
    <property type="nucleotide sequence ID" value="NZ_VNHM01000009.1"/>
</dbReference>
<evidence type="ECO:0000256" key="10">
    <source>
        <dbReference type="ARBA" id="ARBA00048567"/>
    </source>
</evidence>
<keyword evidence="7 11" id="KW-0418">Kinase</keyword>
<dbReference type="CDD" id="cd00464">
    <property type="entry name" value="SK"/>
    <property type="match status" value="1"/>
</dbReference>
<evidence type="ECO:0000256" key="6">
    <source>
        <dbReference type="ARBA" id="ARBA00022741"/>
    </source>
</evidence>
<comment type="caution">
    <text evidence="11">Lacks conserved residue(s) required for the propagation of feature annotation.</text>
</comment>
<dbReference type="Gene3D" id="3.40.50.300">
    <property type="entry name" value="P-loop containing nucleotide triphosphate hydrolases"/>
    <property type="match status" value="1"/>
</dbReference>
<keyword evidence="4 11" id="KW-0028">Amino-acid biosynthesis</keyword>
<evidence type="ECO:0000256" key="2">
    <source>
        <dbReference type="ARBA" id="ARBA00006997"/>
    </source>
</evidence>
<comment type="subunit">
    <text evidence="11">Monomer.</text>
</comment>
<comment type="catalytic activity">
    <reaction evidence="10 11">
        <text>shikimate + ATP = 3-phosphoshikimate + ADP + H(+)</text>
        <dbReference type="Rhea" id="RHEA:13121"/>
        <dbReference type="ChEBI" id="CHEBI:15378"/>
        <dbReference type="ChEBI" id="CHEBI:30616"/>
        <dbReference type="ChEBI" id="CHEBI:36208"/>
        <dbReference type="ChEBI" id="CHEBI:145989"/>
        <dbReference type="ChEBI" id="CHEBI:456216"/>
        <dbReference type="EC" id="2.7.1.71"/>
    </reaction>
</comment>
<evidence type="ECO:0000256" key="11">
    <source>
        <dbReference type="HAMAP-Rule" id="MF_00109"/>
    </source>
</evidence>
<proteinExistence type="inferred from homology"/>
<dbReference type="GO" id="GO:0009073">
    <property type="term" value="P:aromatic amino acid family biosynthetic process"/>
    <property type="evidence" value="ECO:0007669"/>
    <property type="project" value="UniProtKB-KW"/>
</dbReference>
<organism evidence="12 13">
    <name type="scientific">Desulfallas thermosapovorans DSM 6562</name>
    <dbReference type="NCBI Taxonomy" id="1121431"/>
    <lineage>
        <taxon>Bacteria</taxon>
        <taxon>Bacillati</taxon>
        <taxon>Bacillota</taxon>
        <taxon>Clostridia</taxon>
        <taxon>Eubacteriales</taxon>
        <taxon>Desulfallaceae</taxon>
        <taxon>Desulfallas</taxon>
    </lineage>
</organism>
<keyword evidence="11" id="KW-0963">Cytoplasm</keyword>
<evidence type="ECO:0000256" key="7">
    <source>
        <dbReference type="ARBA" id="ARBA00022777"/>
    </source>
</evidence>
<keyword evidence="11" id="KW-0479">Metal-binding</keyword>
<gene>
    <name evidence="11" type="primary">aroK</name>
    <name evidence="12" type="ORF">LX24_01795</name>
</gene>
<name>A0A5S4ZQI6_9FIRM</name>
<feature type="binding site" evidence="11">
    <location>
        <begin position="12"/>
        <end position="17"/>
    </location>
    <ligand>
        <name>ATP</name>
        <dbReference type="ChEBI" id="CHEBI:30616"/>
    </ligand>
</feature>
<dbReference type="Proteomes" id="UP000323166">
    <property type="component" value="Unassembled WGS sequence"/>
</dbReference>
<dbReference type="PANTHER" id="PTHR21087">
    <property type="entry name" value="SHIKIMATE KINASE"/>
    <property type="match status" value="1"/>
</dbReference>
<keyword evidence="5 11" id="KW-0808">Transferase</keyword>
<evidence type="ECO:0000256" key="3">
    <source>
        <dbReference type="ARBA" id="ARBA00012154"/>
    </source>
</evidence>
<keyword evidence="9 11" id="KW-0057">Aromatic amino acid biosynthesis</keyword>
<dbReference type="InterPro" id="IPR031322">
    <property type="entry name" value="Shikimate/glucono_kinase"/>
</dbReference>
<evidence type="ECO:0000256" key="1">
    <source>
        <dbReference type="ARBA" id="ARBA00004842"/>
    </source>
</evidence>
<feature type="binding site" evidence="11">
    <location>
        <position position="80"/>
    </location>
    <ligand>
        <name>substrate</name>
    </ligand>
</feature>
<dbReference type="PROSITE" id="PS01128">
    <property type="entry name" value="SHIKIMATE_KINASE"/>
    <property type="match status" value="1"/>
</dbReference>
<keyword evidence="11" id="KW-0460">Magnesium</keyword>
<comment type="pathway">
    <text evidence="1 11">Metabolic intermediate biosynthesis; chorismate biosynthesis; chorismate from D-erythrose 4-phosphate and phosphoenolpyruvate: step 5/7.</text>
</comment>
<dbReference type="InterPro" id="IPR000623">
    <property type="entry name" value="Shikimate_kinase/TSH1"/>
</dbReference>
<sequence>MKKNIILIGFMGTGKSSLGRHLARRLGYKFVDTDSAIEEITGKTVEQIFRKDGEIRFRSEEKLLVRKLSRRAGLVVATGGGTVLDRENVEILRQNGVLICLTAAPEVIFQRVKNKKRRPLLSRGDLWENIVRLLHERAGAYEVAEFTVDTGELGFDEVLHQIINYLQQKEYIS</sequence>
<dbReference type="UniPathway" id="UPA00053">
    <property type="reaction ID" value="UER00088"/>
</dbReference>
<dbReference type="PRINTS" id="PR01100">
    <property type="entry name" value="SHIKIMTKNASE"/>
</dbReference>
<dbReference type="AlphaFoldDB" id="A0A5S4ZQI6"/>
<feature type="binding site" evidence="11">
    <location>
        <position position="58"/>
    </location>
    <ligand>
        <name>substrate</name>
    </ligand>
</feature>
<dbReference type="GO" id="GO:0005829">
    <property type="term" value="C:cytosol"/>
    <property type="evidence" value="ECO:0007669"/>
    <property type="project" value="TreeGrafter"/>
</dbReference>
<keyword evidence="6 11" id="KW-0547">Nucleotide-binding</keyword>
<evidence type="ECO:0000313" key="12">
    <source>
        <dbReference type="EMBL" id="TYO95067.1"/>
    </source>
</evidence>
<dbReference type="NCBIfam" id="NF010553">
    <property type="entry name" value="PRK13947.1"/>
    <property type="match status" value="1"/>
</dbReference>
<dbReference type="SUPFAM" id="SSF52540">
    <property type="entry name" value="P-loop containing nucleoside triphosphate hydrolases"/>
    <property type="match status" value="1"/>
</dbReference>
<comment type="similarity">
    <text evidence="2 11">Belongs to the shikimate kinase family.</text>
</comment>